<organism evidence="15 16">
    <name type="scientific">Evtepia gabavorous</name>
    <dbReference type="NCBI Taxonomy" id="2211183"/>
    <lineage>
        <taxon>Bacteria</taxon>
        <taxon>Bacillati</taxon>
        <taxon>Bacillota</taxon>
        <taxon>Clostridia</taxon>
        <taxon>Eubacteriales</taxon>
        <taxon>Evtepia</taxon>
    </lineage>
</organism>
<dbReference type="OrthoDB" id="9781903at2"/>
<dbReference type="Pfam" id="PF00977">
    <property type="entry name" value="His_biosynth"/>
    <property type="match status" value="1"/>
</dbReference>
<evidence type="ECO:0000256" key="10">
    <source>
        <dbReference type="ARBA" id="ARBA00023235"/>
    </source>
</evidence>
<evidence type="ECO:0000256" key="5">
    <source>
        <dbReference type="ARBA" id="ARBA00012550"/>
    </source>
</evidence>
<dbReference type="AlphaFoldDB" id="A0A3E2B4C6"/>
<evidence type="ECO:0000256" key="1">
    <source>
        <dbReference type="ARBA" id="ARBA00000901"/>
    </source>
</evidence>
<keyword evidence="8 12" id="KW-0028">Amino-acid biosynthesis</keyword>
<dbReference type="PANTHER" id="PTHR43090:SF2">
    <property type="entry name" value="1-(5-PHOSPHORIBOSYL)-5-[(5-PHOSPHORIBOSYLAMINO)METHYLIDENEAMINO] IMIDAZOLE-4-CARBOXAMIDE ISOMERASE"/>
    <property type="match status" value="1"/>
</dbReference>
<evidence type="ECO:0000313" key="15">
    <source>
        <dbReference type="EMBL" id="RFT06844.1"/>
    </source>
</evidence>
<dbReference type="GO" id="GO:0005737">
    <property type="term" value="C:cytoplasm"/>
    <property type="evidence" value="ECO:0007669"/>
    <property type="project" value="UniProtKB-SubCell"/>
</dbReference>
<comment type="caution">
    <text evidence="15">The sequence shown here is derived from an EMBL/GenBank/DDBJ whole genome shotgun (WGS) entry which is preliminary data.</text>
</comment>
<evidence type="ECO:0000256" key="2">
    <source>
        <dbReference type="ARBA" id="ARBA00004496"/>
    </source>
</evidence>
<sequence>MILLPAIDLFGGQAVRLYQGDYNQMTVYDPDPLHTVRQFERAGATHLHLVDLEGAKTGRTTNLPVIQRIAAQTNLLIEVGGGIRTMDTVRRYLEAGASRVILGTAAVTDPAFTAQAVAQYGEKIAVGADLKDGKVAIKGWLETSQDSWETFFDRMQALGVRTVICTDISRDGAMRGANLALYRTLASRYSMDIIASGGVSSLEDIRALKEAGAAGAIIGKAYYTGAIDLAQAIALGEGGEP</sequence>
<gene>
    <name evidence="12 15" type="primary">hisA</name>
    <name evidence="15" type="ORF">DV520_05170</name>
</gene>
<dbReference type="FunFam" id="3.20.20.70:FF:000009">
    <property type="entry name" value="1-(5-phosphoribosyl)-5-[(5-phosphoribosylamino)methylideneamino] imidazole-4-carboxamide isomerase"/>
    <property type="match status" value="1"/>
</dbReference>
<dbReference type="RefSeq" id="WP_021918749.1">
    <property type="nucleotide sequence ID" value="NZ_CAKXKJ010000006.1"/>
</dbReference>
<dbReference type="CDD" id="cd04732">
    <property type="entry name" value="HisA"/>
    <property type="match status" value="1"/>
</dbReference>
<dbReference type="PANTHER" id="PTHR43090">
    <property type="entry name" value="1-(5-PHOSPHORIBOSYL)-5-[(5-PHOSPHORIBOSYLAMINO)METHYLIDENEAMINO] IMIDAZOLE-4-CARBOXAMIDE ISOMERASE"/>
    <property type="match status" value="1"/>
</dbReference>
<evidence type="ECO:0000313" key="16">
    <source>
        <dbReference type="Proteomes" id="UP000260649"/>
    </source>
</evidence>
<dbReference type="NCBIfam" id="TIGR00007">
    <property type="entry name" value="1-(5-phosphoribosyl)-5-[(5-phosphoribosylamino)methylideneamino]imidazole-4-carboxamide isomerase"/>
    <property type="match status" value="1"/>
</dbReference>
<dbReference type="UniPathway" id="UPA00031">
    <property type="reaction ID" value="UER00009"/>
</dbReference>
<evidence type="ECO:0000256" key="11">
    <source>
        <dbReference type="ARBA" id="ARBA00030547"/>
    </source>
</evidence>
<dbReference type="EMBL" id="QQRQ01000006">
    <property type="protein sequence ID" value="RFT06844.1"/>
    <property type="molecule type" value="Genomic_DNA"/>
</dbReference>
<evidence type="ECO:0000256" key="7">
    <source>
        <dbReference type="ARBA" id="ARBA00022490"/>
    </source>
</evidence>
<reference evidence="15 16" key="1">
    <citation type="submission" date="2018-07" db="EMBL/GenBank/DDBJ databases">
        <title>GABA Modulating Bacteria of the Human Gut Microbiota.</title>
        <authorList>
            <person name="Strandwitz P."/>
            <person name="Kim K.H."/>
            <person name="Terekhova D."/>
            <person name="Liu J.K."/>
            <person name="Sharma A."/>
            <person name="Levering J."/>
            <person name="Mcdonald D."/>
            <person name="Dietrich D."/>
            <person name="Ramadhar T.R."/>
            <person name="Lekbua A."/>
            <person name="Mroue N."/>
            <person name="Liston C."/>
            <person name="Stewart E.J."/>
            <person name="Dubin M.J."/>
            <person name="Zengler K."/>
            <person name="Knight R."/>
            <person name="Gilbert J.A."/>
            <person name="Clardy J."/>
            <person name="Lewis K."/>
        </authorList>
    </citation>
    <scope>NUCLEOTIDE SEQUENCE [LARGE SCALE GENOMIC DNA]</scope>
    <source>
        <strain evidence="15 16">KLE1738</strain>
    </source>
</reference>
<proteinExistence type="inferred from homology"/>
<evidence type="ECO:0000256" key="3">
    <source>
        <dbReference type="ARBA" id="ARBA00005133"/>
    </source>
</evidence>
<evidence type="ECO:0000256" key="4">
    <source>
        <dbReference type="ARBA" id="ARBA00009667"/>
    </source>
</evidence>
<dbReference type="InterPro" id="IPR013785">
    <property type="entry name" value="Aldolase_TIM"/>
</dbReference>
<evidence type="ECO:0000256" key="13">
    <source>
        <dbReference type="RuleBase" id="RU003657"/>
    </source>
</evidence>
<evidence type="ECO:0000256" key="9">
    <source>
        <dbReference type="ARBA" id="ARBA00023102"/>
    </source>
</evidence>
<keyword evidence="16" id="KW-1185">Reference proteome</keyword>
<dbReference type="InterPro" id="IPR044524">
    <property type="entry name" value="Isoase_HisA-like"/>
</dbReference>
<comment type="pathway">
    <text evidence="3 12 14">Amino-acid biosynthesis; L-histidine biosynthesis; L-histidine from 5-phospho-alpha-D-ribose 1-diphosphate: step 4/9.</text>
</comment>
<dbReference type="GO" id="GO:0003949">
    <property type="term" value="F:1-(5-phosphoribosyl)-5-[(5-phosphoribosylamino)methylideneamino]imidazole-4-carboxamide isomerase activity"/>
    <property type="evidence" value="ECO:0007669"/>
    <property type="project" value="UniProtKB-UniRule"/>
</dbReference>
<dbReference type="InterPro" id="IPR006062">
    <property type="entry name" value="His_biosynth"/>
</dbReference>
<evidence type="ECO:0000256" key="12">
    <source>
        <dbReference type="HAMAP-Rule" id="MF_01014"/>
    </source>
</evidence>
<keyword evidence="10 12" id="KW-0413">Isomerase</keyword>
<protein>
    <recommendedName>
        <fullName evidence="6 12">1-(5-phosphoribosyl)-5-[(5-phosphoribosylamino)methylideneamino] imidazole-4-carboxamide isomerase</fullName>
        <ecNumber evidence="5 12">5.3.1.16</ecNumber>
    </recommendedName>
    <alternativeName>
        <fullName evidence="11 12">Phosphoribosylformimino-5-aminoimidazole carboxamide ribotide isomerase</fullName>
    </alternativeName>
</protein>
<keyword evidence="9 12" id="KW-0368">Histidine biosynthesis</keyword>
<keyword evidence="7 12" id="KW-0963">Cytoplasm</keyword>
<accession>A0A3E2B4C6</accession>
<name>A0A3E2B4C6_9FIRM</name>
<comment type="similarity">
    <text evidence="4 12 13">Belongs to the HisA/HisF family.</text>
</comment>
<dbReference type="SUPFAM" id="SSF51366">
    <property type="entry name" value="Ribulose-phoshate binding barrel"/>
    <property type="match status" value="1"/>
</dbReference>
<dbReference type="EC" id="5.3.1.16" evidence="5 12"/>
<evidence type="ECO:0000256" key="14">
    <source>
        <dbReference type="RuleBase" id="RU003658"/>
    </source>
</evidence>
<feature type="active site" description="Proton donor" evidence="12">
    <location>
        <position position="129"/>
    </location>
</feature>
<comment type="catalytic activity">
    <reaction evidence="1 12 14">
        <text>1-(5-phospho-beta-D-ribosyl)-5-[(5-phospho-beta-D-ribosylamino)methylideneamino]imidazole-4-carboxamide = 5-[(5-phospho-1-deoxy-D-ribulos-1-ylimino)methylamino]-1-(5-phospho-beta-D-ribosyl)imidazole-4-carboxamide</text>
        <dbReference type="Rhea" id="RHEA:15469"/>
        <dbReference type="ChEBI" id="CHEBI:58435"/>
        <dbReference type="ChEBI" id="CHEBI:58525"/>
        <dbReference type="EC" id="5.3.1.16"/>
    </reaction>
</comment>
<dbReference type="GO" id="GO:0000162">
    <property type="term" value="P:L-tryptophan biosynthetic process"/>
    <property type="evidence" value="ECO:0007669"/>
    <property type="project" value="TreeGrafter"/>
</dbReference>
<dbReference type="InterPro" id="IPR023016">
    <property type="entry name" value="HisA/PriA"/>
</dbReference>
<dbReference type="HAMAP" id="MF_01014">
    <property type="entry name" value="HisA"/>
    <property type="match status" value="1"/>
</dbReference>
<dbReference type="InterPro" id="IPR006063">
    <property type="entry name" value="HisA_bact_arch"/>
</dbReference>
<dbReference type="Gene3D" id="3.20.20.70">
    <property type="entry name" value="Aldolase class I"/>
    <property type="match status" value="1"/>
</dbReference>
<comment type="subcellular location">
    <subcellularLocation>
        <location evidence="2 12 14">Cytoplasm</location>
    </subcellularLocation>
</comment>
<evidence type="ECO:0000256" key="6">
    <source>
        <dbReference type="ARBA" id="ARBA00018464"/>
    </source>
</evidence>
<dbReference type="InterPro" id="IPR011060">
    <property type="entry name" value="RibuloseP-bd_barrel"/>
</dbReference>
<dbReference type="GeneID" id="97995125"/>
<feature type="active site" description="Proton acceptor" evidence="12">
    <location>
        <position position="8"/>
    </location>
</feature>
<dbReference type="Proteomes" id="UP000260649">
    <property type="component" value="Unassembled WGS sequence"/>
</dbReference>
<evidence type="ECO:0000256" key="8">
    <source>
        <dbReference type="ARBA" id="ARBA00022605"/>
    </source>
</evidence>
<dbReference type="GO" id="GO:0000105">
    <property type="term" value="P:L-histidine biosynthetic process"/>
    <property type="evidence" value="ECO:0007669"/>
    <property type="project" value="UniProtKB-UniRule"/>
</dbReference>